<protein>
    <submittedName>
        <fullName evidence="1">Phasin</fullName>
    </submittedName>
</protein>
<dbReference type="RefSeq" id="WP_235028320.1">
    <property type="nucleotide sequence ID" value="NZ_FCON02000024.1"/>
</dbReference>
<name>A0A158IKH5_9BURK</name>
<dbReference type="Proteomes" id="UP000054770">
    <property type="component" value="Unassembled WGS sequence"/>
</dbReference>
<proteinExistence type="predicted"/>
<gene>
    <name evidence="1" type="ORF">AWB68_02753</name>
</gene>
<sequence length="141" mass="15457">MMESITPKNLFGDYTKMLTQFKLPGVDLVGMLESRRKDIEALAMLNTNALAGIQALGQKQAEILGSAVMGVQSLVAHRTDTESKPSSSKTERVQGAVYKTLELAQELVGTVYKAQSDTYAVVTRRVAENVEELKARLQPNK</sequence>
<keyword evidence="2" id="KW-1185">Reference proteome</keyword>
<evidence type="ECO:0000313" key="2">
    <source>
        <dbReference type="Proteomes" id="UP000054770"/>
    </source>
</evidence>
<comment type="caution">
    <text evidence="1">The sequence shown here is derived from an EMBL/GenBank/DDBJ whole genome shotgun (WGS) entry which is preliminary data.</text>
</comment>
<reference evidence="1" key="1">
    <citation type="submission" date="2016-01" db="EMBL/GenBank/DDBJ databases">
        <authorList>
            <person name="Peeters C."/>
        </authorList>
    </citation>
    <scope>NUCLEOTIDE SEQUENCE [LARGE SCALE GENOMIC DNA]</scope>
    <source>
        <strain evidence="1">LMG 22940</strain>
    </source>
</reference>
<dbReference type="AlphaFoldDB" id="A0A158IKH5"/>
<dbReference type="EMBL" id="FCON02000024">
    <property type="protein sequence ID" value="SAL56601.1"/>
    <property type="molecule type" value="Genomic_DNA"/>
</dbReference>
<accession>A0A158IKH5</accession>
<evidence type="ECO:0000313" key="1">
    <source>
        <dbReference type="EMBL" id="SAL56601.1"/>
    </source>
</evidence>
<organism evidence="1 2">
    <name type="scientific">Caballeronia choica</name>
    <dbReference type="NCBI Taxonomy" id="326476"/>
    <lineage>
        <taxon>Bacteria</taxon>
        <taxon>Pseudomonadati</taxon>
        <taxon>Pseudomonadota</taxon>
        <taxon>Betaproteobacteria</taxon>
        <taxon>Burkholderiales</taxon>
        <taxon>Burkholderiaceae</taxon>
        <taxon>Caballeronia</taxon>
    </lineage>
</organism>